<feature type="transmembrane region" description="Helical" evidence="7">
    <location>
        <begin position="40"/>
        <end position="61"/>
    </location>
</feature>
<evidence type="ECO:0000256" key="6">
    <source>
        <dbReference type="ARBA" id="ARBA00023136"/>
    </source>
</evidence>
<evidence type="ECO:0000256" key="3">
    <source>
        <dbReference type="ARBA" id="ARBA00022475"/>
    </source>
</evidence>
<feature type="transmembrane region" description="Helical" evidence="7">
    <location>
        <begin position="84"/>
        <end position="112"/>
    </location>
</feature>
<dbReference type="CDD" id="cd06261">
    <property type="entry name" value="TM_PBP2"/>
    <property type="match status" value="1"/>
</dbReference>
<feature type="transmembrane region" description="Helical" evidence="7">
    <location>
        <begin position="124"/>
        <end position="145"/>
    </location>
</feature>
<keyword evidence="11" id="KW-1185">Reference proteome</keyword>
<dbReference type="PROSITE" id="PS50928">
    <property type="entry name" value="ABC_TM1"/>
    <property type="match status" value="1"/>
</dbReference>
<evidence type="ECO:0000256" key="1">
    <source>
        <dbReference type="ARBA" id="ARBA00004651"/>
    </source>
</evidence>
<dbReference type="InterPro" id="IPR000515">
    <property type="entry name" value="MetI-like"/>
</dbReference>
<dbReference type="KEGG" id="bfz:BAU07_12995"/>
<reference evidence="10 11" key="1">
    <citation type="submission" date="2016-06" db="EMBL/GenBank/DDBJ databases">
        <title>Complete genome sequences of Bordetella bronchialis and Bordetella flabilis.</title>
        <authorList>
            <person name="LiPuma J.J."/>
            <person name="Spilker T."/>
        </authorList>
    </citation>
    <scope>NUCLEOTIDE SEQUENCE [LARGE SCALE GENOMIC DNA]</scope>
    <source>
        <strain evidence="10 11">AU10664</strain>
    </source>
</reference>
<feature type="transmembrane region" description="Helical" evidence="7">
    <location>
        <begin position="249"/>
        <end position="267"/>
    </location>
</feature>
<dbReference type="InterPro" id="IPR035906">
    <property type="entry name" value="MetI-like_sf"/>
</dbReference>
<feature type="compositionally biased region" description="Low complexity" evidence="8">
    <location>
        <begin position="17"/>
        <end position="31"/>
    </location>
</feature>
<evidence type="ECO:0000256" key="5">
    <source>
        <dbReference type="ARBA" id="ARBA00022989"/>
    </source>
</evidence>
<keyword evidence="6 7" id="KW-0472">Membrane</keyword>
<dbReference type="Gene3D" id="1.10.3720.10">
    <property type="entry name" value="MetI-like"/>
    <property type="match status" value="1"/>
</dbReference>
<evidence type="ECO:0000256" key="7">
    <source>
        <dbReference type="RuleBase" id="RU363032"/>
    </source>
</evidence>
<dbReference type="SUPFAM" id="SSF161098">
    <property type="entry name" value="MetI-like"/>
    <property type="match status" value="1"/>
</dbReference>
<dbReference type="Proteomes" id="UP000091926">
    <property type="component" value="Chromosome"/>
</dbReference>
<keyword evidence="3" id="KW-1003">Cell membrane</keyword>
<sequence>MSQVDIPAGQSVKPVARHASMASRPAAAGPRPNRRDRRDLKALICVVVLLLVAMQVASGYVPDYVMPSPEAIAKALAGLFGTDLVHVAITLARLAAAIVFSALAGVIIGLLMGTSKRVGPYLKAVVIIDTGIPALSWMLLAVFWFKDPEARIFFILAVILLPFYALNVYEGVRALSAEWVDMLESFRPSRWQMLRFLVAPHIIPYIFLTTKSVIGYAIRMVIFAELVASAVGIGSRMSFAQSTFRIDQVMAWTFLLVMLNLVFQWLAGWAERRFLGWRKEAQVR</sequence>
<evidence type="ECO:0000256" key="2">
    <source>
        <dbReference type="ARBA" id="ARBA00022448"/>
    </source>
</evidence>
<evidence type="ECO:0000313" key="10">
    <source>
        <dbReference type="EMBL" id="ANN77888.1"/>
    </source>
</evidence>
<dbReference type="GO" id="GO:0005886">
    <property type="term" value="C:plasma membrane"/>
    <property type="evidence" value="ECO:0007669"/>
    <property type="project" value="UniProtKB-SubCell"/>
</dbReference>
<dbReference type="RefSeq" id="WP_066658290.1">
    <property type="nucleotide sequence ID" value="NZ_CBCSCL010000001.1"/>
</dbReference>
<dbReference type="STRING" id="463014.BAU07_12995"/>
<dbReference type="AlphaFoldDB" id="A0A193GE43"/>
<evidence type="ECO:0000256" key="8">
    <source>
        <dbReference type="SAM" id="MobiDB-lite"/>
    </source>
</evidence>
<keyword evidence="4 7" id="KW-0812">Transmembrane</keyword>
<gene>
    <name evidence="10" type="ORF">BAU07_12995</name>
</gene>
<feature type="region of interest" description="Disordered" evidence="8">
    <location>
        <begin position="1"/>
        <end position="34"/>
    </location>
</feature>
<organism evidence="10 11">
    <name type="scientific">Bordetella flabilis</name>
    <dbReference type="NCBI Taxonomy" id="463014"/>
    <lineage>
        <taxon>Bacteria</taxon>
        <taxon>Pseudomonadati</taxon>
        <taxon>Pseudomonadota</taxon>
        <taxon>Betaproteobacteria</taxon>
        <taxon>Burkholderiales</taxon>
        <taxon>Alcaligenaceae</taxon>
        <taxon>Bordetella</taxon>
    </lineage>
</organism>
<protein>
    <submittedName>
        <fullName evidence="10">ABC transporter permease</fullName>
    </submittedName>
</protein>
<proteinExistence type="inferred from homology"/>
<feature type="transmembrane region" description="Helical" evidence="7">
    <location>
        <begin position="151"/>
        <end position="172"/>
    </location>
</feature>
<dbReference type="PANTHER" id="PTHR30151">
    <property type="entry name" value="ALKANE SULFONATE ABC TRANSPORTER-RELATED, MEMBRANE SUBUNIT"/>
    <property type="match status" value="1"/>
</dbReference>
<evidence type="ECO:0000256" key="4">
    <source>
        <dbReference type="ARBA" id="ARBA00022692"/>
    </source>
</evidence>
<evidence type="ECO:0000313" key="11">
    <source>
        <dbReference type="Proteomes" id="UP000091926"/>
    </source>
</evidence>
<dbReference type="PANTHER" id="PTHR30151:SF0">
    <property type="entry name" value="ABC TRANSPORTER PERMEASE PROTEIN MJ0413-RELATED"/>
    <property type="match status" value="1"/>
</dbReference>
<feature type="domain" description="ABC transmembrane type-1" evidence="9">
    <location>
        <begin position="87"/>
        <end position="267"/>
    </location>
</feature>
<comment type="similarity">
    <text evidence="7">Belongs to the binding-protein-dependent transport system permease family.</text>
</comment>
<keyword evidence="5 7" id="KW-1133">Transmembrane helix</keyword>
<dbReference type="Pfam" id="PF00528">
    <property type="entry name" value="BPD_transp_1"/>
    <property type="match status" value="1"/>
</dbReference>
<evidence type="ECO:0000259" key="9">
    <source>
        <dbReference type="PROSITE" id="PS50928"/>
    </source>
</evidence>
<keyword evidence="2 7" id="KW-0813">Transport</keyword>
<feature type="transmembrane region" description="Helical" evidence="7">
    <location>
        <begin position="216"/>
        <end position="237"/>
    </location>
</feature>
<dbReference type="GO" id="GO:0055085">
    <property type="term" value="P:transmembrane transport"/>
    <property type="evidence" value="ECO:0007669"/>
    <property type="project" value="InterPro"/>
</dbReference>
<dbReference type="EMBL" id="CP016172">
    <property type="protein sequence ID" value="ANN77888.1"/>
    <property type="molecule type" value="Genomic_DNA"/>
</dbReference>
<comment type="subcellular location">
    <subcellularLocation>
        <location evidence="1 7">Cell membrane</location>
        <topology evidence="1 7">Multi-pass membrane protein</topology>
    </subcellularLocation>
</comment>
<accession>A0A193GE43</accession>
<name>A0A193GE43_9BORD</name>